<protein>
    <recommendedName>
        <fullName evidence="2">CRAL-TRIO domain-containing protein</fullName>
    </recommendedName>
</protein>
<dbReference type="PANTHER" id="PTHR45657:SF3">
    <property type="entry name" value="TRANSPORTER, PUTATIVE (AFU_ORTHOLOGUE AFUA_5G09260)-RELATED"/>
    <property type="match status" value="1"/>
</dbReference>
<evidence type="ECO:0000313" key="4">
    <source>
        <dbReference type="Proteomes" id="UP000284842"/>
    </source>
</evidence>
<evidence type="ECO:0000256" key="1">
    <source>
        <dbReference type="SAM" id="MobiDB-lite"/>
    </source>
</evidence>
<dbReference type="Pfam" id="PF03765">
    <property type="entry name" value="CRAL_TRIO_N"/>
    <property type="match status" value="1"/>
</dbReference>
<name>A0A409YN50_9AGAR</name>
<dbReference type="AlphaFoldDB" id="A0A409YN50"/>
<dbReference type="PROSITE" id="PS50191">
    <property type="entry name" value="CRAL_TRIO"/>
    <property type="match status" value="1"/>
</dbReference>
<dbReference type="InterPro" id="IPR036273">
    <property type="entry name" value="CRAL/TRIO_N_dom_sf"/>
</dbReference>
<evidence type="ECO:0000313" key="3">
    <source>
        <dbReference type="EMBL" id="PPR04499.1"/>
    </source>
</evidence>
<dbReference type="SUPFAM" id="SSF52087">
    <property type="entry name" value="CRAL/TRIO domain"/>
    <property type="match status" value="1"/>
</dbReference>
<dbReference type="InterPro" id="IPR001251">
    <property type="entry name" value="CRAL-TRIO_dom"/>
</dbReference>
<dbReference type="PANTHER" id="PTHR45657">
    <property type="entry name" value="CRAL-TRIO DOMAIN-CONTAINING PROTEIN YKL091C-RELATED"/>
    <property type="match status" value="1"/>
</dbReference>
<dbReference type="OrthoDB" id="30289at2759"/>
<proteinExistence type="predicted"/>
<feature type="domain" description="CRAL-TRIO" evidence="2">
    <location>
        <begin position="112"/>
        <end position="290"/>
    </location>
</feature>
<dbReference type="InParanoid" id="A0A409YN50"/>
<dbReference type="SMART" id="SM01100">
    <property type="entry name" value="CRAL_TRIO_N"/>
    <property type="match status" value="1"/>
</dbReference>
<dbReference type="Pfam" id="PF00650">
    <property type="entry name" value="CRAL_TRIO"/>
    <property type="match status" value="1"/>
</dbReference>
<dbReference type="InterPro" id="IPR011074">
    <property type="entry name" value="CRAL/TRIO_N_dom"/>
</dbReference>
<dbReference type="InterPro" id="IPR051026">
    <property type="entry name" value="PI/PC_transfer"/>
</dbReference>
<accession>A0A409YN50</accession>
<evidence type="ECO:0000259" key="2">
    <source>
        <dbReference type="PROSITE" id="PS50191"/>
    </source>
</evidence>
<dbReference type="InterPro" id="IPR036865">
    <property type="entry name" value="CRAL-TRIO_dom_sf"/>
</dbReference>
<organism evidence="3 4">
    <name type="scientific">Panaeolus cyanescens</name>
    <dbReference type="NCBI Taxonomy" id="181874"/>
    <lineage>
        <taxon>Eukaryota</taxon>
        <taxon>Fungi</taxon>
        <taxon>Dikarya</taxon>
        <taxon>Basidiomycota</taxon>
        <taxon>Agaricomycotina</taxon>
        <taxon>Agaricomycetes</taxon>
        <taxon>Agaricomycetidae</taxon>
        <taxon>Agaricales</taxon>
        <taxon>Agaricineae</taxon>
        <taxon>Galeropsidaceae</taxon>
        <taxon>Panaeolus</taxon>
    </lineage>
</organism>
<dbReference type="SMART" id="SM00516">
    <property type="entry name" value="SEC14"/>
    <property type="match status" value="1"/>
</dbReference>
<feature type="compositionally biased region" description="Polar residues" evidence="1">
    <location>
        <begin position="1"/>
        <end position="16"/>
    </location>
</feature>
<keyword evidence="4" id="KW-1185">Reference proteome</keyword>
<gene>
    <name evidence="3" type="ORF">CVT24_013105</name>
</gene>
<dbReference type="Gene3D" id="1.10.8.20">
    <property type="entry name" value="N-terminal domain of phosphatidylinositol transfer protein sec14p"/>
    <property type="match status" value="1"/>
</dbReference>
<feature type="region of interest" description="Disordered" evidence="1">
    <location>
        <begin position="1"/>
        <end position="22"/>
    </location>
</feature>
<dbReference type="CDD" id="cd00170">
    <property type="entry name" value="SEC14"/>
    <property type="match status" value="1"/>
</dbReference>
<dbReference type="Gene3D" id="3.40.525.10">
    <property type="entry name" value="CRAL-TRIO lipid binding domain"/>
    <property type="match status" value="1"/>
</dbReference>
<sequence length="325" mass="36663">MTTNKTAAEIGSSASGLPTKLEHGPLFTGHMNNLTSDQEKALAAFKESLTSVGLYKPASPESESSHNDPTLLRFLRARSWDVTAAQKQFSDAEKWRAMHQVDDLFISATMEELEDSKRFYPRWTGRRDKNGIPLYVYRLNSLEAIQNELYAIPAKTRYHRIIVLYELMTRFTFPLCSNLPRRIDPIPVSSTTTIIDLENVSFGSMWKLRHHLQEASKLSTANYPETLHSIAIVNSPSFFPTIWNWIKGWFDEGTRQKIHVLGRDLGSALRELVDAENLPKVYGGELEWVFTDEPSLDGDTKQLIGEMPKGAVIFANGKTLPATST</sequence>
<dbReference type="EMBL" id="NHTK01000938">
    <property type="protein sequence ID" value="PPR04499.1"/>
    <property type="molecule type" value="Genomic_DNA"/>
</dbReference>
<dbReference type="Proteomes" id="UP000284842">
    <property type="component" value="Unassembled WGS sequence"/>
</dbReference>
<dbReference type="STRING" id="181874.A0A409YN50"/>
<reference evidence="3 4" key="1">
    <citation type="journal article" date="2018" name="Evol. Lett.">
        <title>Horizontal gene cluster transfer increased hallucinogenic mushroom diversity.</title>
        <authorList>
            <person name="Reynolds H.T."/>
            <person name="Vijayakumar V."/>
            <person name="Gluck-Thaler E."/>
            <person name="Korotkin H.B."/>
            <person name="Matheny P.B."/>
            <person name="Slot J.C."/>
        </authorList>
    </citation>
    <scope>NUCLEOTIDE SEQUENCE [LARGE SCALE GENOMIC DNA]</scope>
    <source>
        <strain evidence="3 4">2629</strain>
    </source>
</reference>
<dbReference type="SUPFAM" id="SSF46938">
    <property type="entry name" value="CRAL/TRIO N-terminal domain"/>
    <property type="match status" value="1"/>
</dbReference>
<comment type="caution">
    <text evidence="3">The sequence shown here is derived from an EMBL/GenBank/DDBJ whole genome shotgun (WGS) entry which is preliminary data.</text>
</comment>